<protein>
    <submittedName>
        <fullName evidence="1">Uncharacterized protein</fullName>
    </submittedName>
</protein>
<gene>
    <name evidence="1" type="ORF">DPEC_G00270460</name>
</gene>
<comment type="caution">
    <text evidence="1">The sequence shown here is derived from an EMBL/GenBank/DDBJ whole genome shotgun (WGS) entry which is preliminary data.</text>
</comment>
<proteinExistence type="predicted"/>
<name>A0ACC2FPE6_DALPE</name>
<evidence type="ECO:0000313" key="1">
    <source>
        <dbReference type="EMBL" id="KAJ7993246.1"/>
    </source>
</evidence>
<evidence type="ECO:0000313" key="2">
    <source>
        <dbReference type="Proteomes" id="UP001157502"/>
    </source>
</evidence>
<keyword evidence="2" id="KW-1185">Reference proteome</keyword>
<dbReference type="EMBL" id="CM055751">
    <property type="protein sequence ID" value="KAJ7993246.1"/>
    <property type="molecule type" value="Genomic_DNA"/>
</dbReference>
<sequence length="114" mass="12467">MKNRPTGFPLAGCALKEHSILGRDNVQEEREARQSLWTDEDPVSEHGSPSYHGDSRSSISLVNNTPLQTRTAVSHAILQGLPPSESSRRFSATKAMCLSLPVLKEQSVPILSKT</sequence>
<organism evidence="1 2">
    <name type="scientific">Dallia pectoralis</name>
    <name type="common">Alaska blackfish</name>
    <dbReference type="NCBI Taxonomy" id="75939"/>
    <lineage>
        <taxon>Eukaryota</taxon>
        <taxon>Metazoa</taxon>
        <taxon>Chordata</taxon>
        <taxon>Craniata</taxon>
        <taxon>Vertebrata</taxon>
        <taxon>Euteleostomi</taxon>
        <taxon>Actinopterygii</taxon>
        <taxon>Neopterygii</taxon>
        <taxon>Teleostei</taxon>
        <taxon>Protacanthopterygii</taxon>
        <taxon>Esociformes</taxon>
        <taxon>Umbridae</taxon>
        <taxon>Dallia</taxon>
    </lineage>
</organism>
<reference evidence="1" key="1">
    <citation type="submission" date="2021-05" db="EMBL/GenBank/DDBJ databases">
        <authorList>
            <person name="Pan Q."/>
            <person name="Jouanno E."/>
            <person name="Zahm M."/>
            <person name="Klopp C."/>
            <person name="Cabau C."/>
            <person name="Louis A."/>
            <person name="Berthelot C."/>
            <person name="Parey E."/>
            <person name="Roest Crollius H."/>
            <person name="Montfort J."/>
            <person name="Robinson-Rechavi M."/>
            <person name="Bouchez O."/>
            <person name="Lampietro C."/>
            <person name="Lopez Roques C."/>
            <person name="Donnadieu C."/>
            <person name="Postlethwait J."/>
            <person name="Bobe J."/>
            <person name="Dillon D."/>
            <person name="Chandos A."/>
            <person name="von Hippel F."/>
            <person name="Guiguen Y."/>
        </authorList>
    </citation>
    <scope>NUCLEOTIDE SEQUENCE</scope>
    <source>
        <strain evidence="1">YG-Jan2019</strain>
    </source>
</reference>
<dbReference type="Proteomes" id="UP001157502">
    <property type="component" value="Chromosome 24"/>
</dbReference>
<accession>A0ACC2FPE6</accession>